<dbReference type="OrthoDB" id="9797568at2"/>
<dbReference type="RefSeq" id="WP_123205511.1">
    <property type="nucleotide sequence ID" value="NZ_RBEE01000012.1"/>
</dbReference>
<reference evidence="2 3" key="1">
    <citation type="submission" date="2018-10" db="EMBL/GenBank/DDBJ databases">
        <title>Genome sequencing of Pedobacter jejuensis TNB23.</title>
        <authorList>
            <person name="Cho Y.-J."/>
            <person name="Cho A."/>
            <person name="Kim O.-S."/>
        </authorList>
    </citation>
    <scope>NUCLEOTIDE SEQUENCE [LARGE SCALE GENOMIC DNA]</scope>
    <source>
        <strain evidence="2 3">TNB23</strain>
    </source>
</reference>
<evidence type="ECO:0000313" key="3">
    <source>
        <dbReference type="Proteomes" id="UP000274046"/>
    </source>
</evidence>
<evidence type="ECO:0000256" key="1">
    <source>
        <dbReference type="ARBA" id="ARBA00008591"/>
    </source>
</evidence>
<keyword evidence="3" id="KW-1185">Reference proteome</keyword>
<dbReference type="EMBL" id="RBEE01000012">
    <property type="protein sequence ID" value="RNL54192.1"/>
    <property type="molecule type" value="Genomic_DNA"/>
</dbReference>
<comment type="caution">
    <text evidence="2">The sequence shown here is derived from an EMBL/GenBank/DDBJ whole genome shotgun (WGS) entry which is preliminary data.</text>
</comment>
<proteinExistence type="inferred from homology"/>
<sequence>MNQIFSLFIPKDKTFQPLFEEGATNLFNISEALVLFIRSKDKEGKIKLAKEIKALELVGDKATDKIYEELNKNFIVPFDKQDVHALATKIDDIADDILAAVLNMELYQLDTSNEAMLKLGEIIAKMCSELAIAIKEIKHFKNKQLIVDICFNVGQLESKADRLYEQAISLLFDNEADAISLIRQSDILSQLEKTTDKCDDLANVIETIFLKNA</sequence>
<name>A0A3N0BY57_9SPHI</name>
<dbReference type="PANTHER" id="PTHR37298:SF1">
    <property type="entry name" value="UPF0111 PROTEIN YKAA"/>
    <property type="match status" value="1"/>
</dbReference>
<dbReference type="Pfam" id="PF01865">
    <property type="entry name" value="PhoU_div"/>
    <property type="match status" value="1"/>
</dbReference>
<protein>
    <submittedName>
        <fullName evidence="2">DUF47 family protein</fullName>
    </submittedName>
</protein>
<evidence type="ECO:0000313" key="2">
    <source>
        <dbReference type="EMBL" id="RNL54192.1"/>
    </source>
</evidence>
<dbReference type="InterPro" id="IPR038078">
    <property type="entry name" value="PhoU-like_sf"/>
</dbReference>
<dbReference type="InterPro" id="IPR052912">
    <property type="entry name" value="UPF0111_domain"/>
</dbReference>
<organism evidence="2 3">
    <name type="scientific">Pedobacter jejuensis</name>
    <dbReference type="NCBI Taxonomy" id="1268550"/>
    <lineage>
        <taxon>Bacteria</taxon>
        <taxon>Pseudomonadati</taxon>
        <taxon>Bacteroidota</taxon>
        <taxon>Sphingobacteriia</taxon>
        <taxon>Sphingobacteriales</taxon>
        <taxon>Sphingobacteriaceae</taxon>
        <taxon>Pedobacter</taxon>
    </lineage>
</organism>
<comment type="similarity">
    <text evidence="1">Belongs to the UPF0111 family.</text>
</comment>
<gene>
    <name evidence="2" type="ORF">D7004_08855</name>
</gene>
<dbReference type="AlphaFoldDB" id="A0A3N0BY57"/>
<dbReference type="InterPro" id="IPR018445">
    <property type="entry name" value="Put_Phosphate_transp_reg"/>
</dbReference>
<dbReference type="PANTHER" id="PTHR37298">
    <property type="entry name" value="UPF0111 PROTEIN YKAA"/>
    <property type="match status" value="1"/>
</dbReference>
<dbReference type="Proteomes" id="UP000274046">
    <property type="component" value="Unassembled WGS sequence"/>
</dbReference>
<dbReference type="Gene3D" id="1.20.58.220">
    <property type="entry name" value="Phosphate transport system protein phou homolog 2, domain 2"/>
    <property type="match status" value="1"/>
</dbReference>
<accession>A0A3N0BY57</accession>